<dbReference type="EMBL" id="JAJJMB010015858">
    <property type="protein sequence ID" value="KAI3851523.1"/>
    <property type="molecule type" value="Genomic_DNA"/>
</dbReference>
<keyword evidence="2" id="KW-1185">Reference proteome</keyword>
<dbReference type="Proteomes" id="UP001202328">
    <property type="component" value="Unassembled WGS sequence"/>
</dbReference>
<reference evidence="1" key="1">
    <citation type="submission" date="2022-04" db="EMBL/GenBank/DDBJ databases">
        <title>A functionally conserved STORR gene fusion in Papaver species that diverged 16.8 million years ago.</title>
        <authorList>
            <person name="Catania T."/>
        </authorList>
    </citation>
    <scope>NUCLEOTIDE SEQUENCE</scope>
    <source>
        <strain evidence="1">S-188037</strain>
    </source>
</reference>
<accession>A0AAD4S0W2</accession>
<protein>
    <submittedName>
        <fullName evidence="1">Uncharacterized protein</fullName>
    </submittedName>
</protein>
<gene>
    <name evidence="1" type="ORF">MKW98_000698</name>
</gene>
<name>A0AAD4S0W2_9MAGN</name>
<proteinExistence type="predicted"/>
<evidence type="ECO:0000313" key="1">
    <source>
        <dbReference type="EMBL" id="KAI3851523.1"/>
    </source>
</evidence>
<organism evidence="1 2">
    <name type="scientific">Papaver atlanticum</name>
    <dbReference type="NCBI Taxonomy" id="357466"/>
    <lineage>
        <taxon>Eukaryota</taxon>
        <taxon>Viridiplantae</taxon>
        <taxon>Streptophyta</taxon>
        <taxon>Embryophyta</taxon>
        <taxon>Tracheophyta</taxon>
        <taxon>Spermatophyta</taxon>
        <taxon>Magnoliopsida</taxon>
        <taxon>Ranunculales</taxon>
        <taxon>Papaveraceae</taxon>
        <taxon>Papaveroideae</taxon>
        <taxon>Papaver</taxon>
    </lineage>
</organism>
<comment type="caution">
    <text evidence="1">The sequence shown here is derived from an EMBL/GenBank/DDBJ whole genome shotgun (WGS) entry which is preliminary data.</text>
</comment>
<sequence length="72" mass="8310">MNTQQLYHTTRFSPTHLNTYVSLLYSISNSTKSNSQQRHTTYLPNPSLFSLSLTHLNCFLLVGGNIEFDFRL</sequence>
<dbReference type="AlphaFoldDB" id="A0AAD4S0W2"/>
<evidence type="ECO:0000313" key="2">
    <source>
        <dbReference type="Proteomes" id="UP001202328"/>
    </source>
</evidence>